<evidence type="ECO:0000313" key="3">
    <source>
        <dbReference type="EMBL" id="TLX48532.1"/>
    </source>
</evidence>
<gene>
    <name evidence="3" type="ORF">C1E24_03525</name>
</gene>
<dbReference type="PANTHER" id="PTHR33371:SF4">
    <property type="entry name" value="INTERMEMBRANE PHOSPHOLIPID TRANSPORT SYSTEM BINDING PROTEIN MLAD"/>
    <property type="match status" value="1"/>
</dbReference>
<dbReference type="OrthoDB" id="6303068at2"/>
<protein>
    <recommendedName>
        <fullName evidence="2">Mce/MlaD domain-containing protein</fullName>
    </recommendedName>
</protein>
<proteinExistence type="predicted"/>
<keyword evidence="1" id="KW-0472">Membrane</keyword>
<evidence type="ECO:0000256" key="1">
    <source>
        <dbReference type="SAM" id="Phobius"/>
    </source>
</evidence>
<dbReference type="PANTHER" id="PTHR33371">
    <property type="entry name" value="INTERMEMBRANE PHOSPHOLIPID TRANSPORT SYSTEM BINDING PROTEIN MLAD-RELATED"/>
    <property type="match status" value="1"/>
</dbReference>
<dbReference type="Pfam" id="PF02470">
    <property type="entry name" value="MlaD"/>
    <property type="match status" value="1"/>
</dbReference>
<keyword evidence="1" id="KW-0812">Transmembrane</keyword>
<evidence type="ECO:0000259" key="2">
    <source>
        <dbReference type="Pfam" id="PF02470"/>
    </source>
</evidence>
<name>A0A5R9Q798_9GAMM</name>
<sequence>MQHNLAKEHKSVIVFVSIGVLFLVITVISVLSSNYTFADKKYFYTELDDALGLKSMPLIYFKGIEIGRVESYEFNFETKKITANFWILSEYIPLLTKHSILKSEQHPIFDEVYSFTLYTPELSYSKEDAPEITAGMLILHASSDAAKALEASYGAILPKDDLDSILENINSLLTNLQKEDNPNAGSLFRALDRVAKISEQLLRITDSIEKSGIVTKADQTIEQTETWLKTLPIIAEKLNESLVRVDKLLITSESVISNYKSPDELVGRVTNNQLPLVLGNINQNLVLVRGMLSEVHTERAQLMMTIYQSQQVLSELEKTLQALNNNPILKGGIKEVDDALTVEVQ</sequence>
<keyword evidence="1" id="KW-1133">Transmembrane helix</keyword>
<feature type="domain" description="Mce/MlaD" evidence="2">
    <location>
        <begin position="40"/>
        <end position="102"/>
    </location>
</feature>
<dbReference type="InterPro" id="IPR003399">
    <property type="entry name" value="Mce/MlaD"/>
</dbReference>
<evidence type="ECO:0000313" key="4">
    <source>
        <dbReference type="Proteomes" id="UP000309186"/>
    </source>
</evidence>
<accession>A0A5R9Q798</accession>
<feature type="transmembrane region" description="Helical" evidence="1">
    <location>
        <begin position="12"/>
        <end position="31"/>
    </location>
</feature>
<dbReference type="RefSeq" id="WP_138478777.1">
    <property type="nucleotide sequence ID" value="NZ_PPSW01000006.1"/>
</dbReference>
<dbReference type="InterPro" id="IPR052336">
    <property type="entry name" value="MlaD_Phospholipid_Transporter"/>
</dbReference>
<dbReference type="AlphaFoldDB" id="A0A5R9Q798"/>
<organism evidence="3 4">
    <name type="scientific">Pseudoalteromonas phenolica</name>
    <dbReference type="NCBI Taxonomy" id="161398"/>
    <lineage>
        <taxon>Bacteria</taxon>
        <taxon>Pseudomonadati</taxon>
        <taxon>Pseudomonadota</taxon>
        <taxon>Gammaproteobacteria</taxon>
        <taxon>Alteromonadales</taxon>
        <taxon>Pseudoalteromonadaceae</taxon>
        <taxon>Pseudoalteromonas</taxon>
    </lineage>
</organism>
<dbReference type="Proteomes" id="UP000309186">
    <property type="component" value="Unassembled WGS sequence"/>
</dbReference>
<comment type="caution">
    <text evidence="3">The sequence shown here is derived from an EMBL/GenBank/DDBJ whole genome shotgun (WGS) entry which is preliminary data.</text>
</comment>
<dbReference type="EMBL" id="PPSW01000006">
    <property type="protein sequence ID" value="TLX48532.1"/>
    <property type="molecule type" value="Genomic_DNA"/>
</dbReference>
<reference evidence="3 4" key="1">
    <citation type="submission" date="2018-01" db="EMBL/GenBank/DDBJ databases">
        <title>Co-occurrence of chitin degradation, pigmentation and bioactivity in marine Pseudoalteromonas.</title>
        <authorList>
            <person name="Paulsen S."/>
            <person name="Gram L."/>
            <person name="Machado H."/>
        </authorList>
    </citation>
    <scope>NUCLEOTIDE SEQUENCE [LARGE SCALE GENOMIC DNA]</scope>
    <source>
        <strain evidence="3 4">S3663</strain>
    </source>
</reference>